<reference evidence="2 3" key="1">
    <citation type="journal article" date="2018" name="PLoS Genet.">
        <title>Repeat elements organise 3D genome structure and mediate transcription in the filamentous fungus Epichloe festucae.</title>
        <authorList>
            <person name="Winter D.J."/>
            <person name="Ganley A.R.D."/>
            <person name="Young C.A."/>
            <person name="Liachko I."/>
            <person name="Schardl C.L."/>
            <person name="Dupont P.Y."/>
            <person name="Berry D."/>
            <person name="Ram A."/>
            <person name="Scott B."/>
            <person name="Cox M.P."/>
        </authorList>
    </citation>
    <scope>NUCLEOTIDE SEQUENCE [LARGE SCALE GENOMIC DNA]</scope>
    <source>
        <strain evidence="2 3">Fl1</strain>
    </source>
</reference>
<proteinExistence type="predicted"/>
<accession>A0A7U3Q2Y4</accession>
<name>A0A7U3Q2Y4_EPIFF</name>
<sequence length="153" mass="16297">MKFLIALGFFTSAHIALASPLKGSDNKQDGVSVSGFQRDLQEVSITTTKQELEATQHTSLDKREVEVRHMLIPFNKRAPLALQAAGVTIAFGMTQAASYAFNGRLEMRGILSNIFPATTSSKVSKSPPSAEAASSFKNMVKAVAAAAATKPIL</sequence>
<keyword evidence="1" id="KW-0732">Signal</keyword>
<evidence type="ECO:0000313" key="2">
    <source>
        <dbReference type="EMBL" id="QPH17783.1"/>
    </source>
</evidence>
<dbReference type="EMBL" id="CP031390">
    <property type="protein sequence ID" value="QPH17783.1"/>
    <property type="molecule type" value="Genomic_DNA"/>
</dbReference>
<feature type="signal peptide" evidence="1">
    <location>
        <begin position="1"/>
        <end position="18"/>
    </location>
</feature>
<keyword evidence="3" id="KW-1185">Reference proteome</keyword>
<protein>
    <submittedName>
        <fullName evidence="2">Uncharacterized protein</fullName>
    </submittedName>
</protein>
<feature type="chain" id="PRO_5034981738" evidence="1">
    <location>
        <begin position="19"/>
        <end position="153"/>
    </location>
</feature>
<evidence type="ECO:0000313" key="3">
    <source>
        <dbReference type="Proteomes" id="UP000594364"/>
    </source>
</evidence>
<gene>
    <name evidence="2" type="ORF">C2857_002672</name>
</gene>
<dbReference type="AlphaFoldDB" id="A0A7U3Q2Y4"/>
<evidence type="ECO:0000256" key="1">
    <source>
        <dbReference type="SAM" id="SignalP"/>
    </source>
</evidence>
<organism evidence="2 3">
    <name type="scientific">Epichloe festucae (strain Fl1)</name>
    <dbReference type="NCBI Taxonomy" id="877507"/>
    <lineage>
        <taxon>Eukaryota</taxon>
        <taxon>Fungi</taxon>
        <taxon>Dikarya</taxon>
        <taxon>Ascomycota</taxon>
        <taxon>Pezizomycotina</taxon>
        <taxon>Sordariomycetes</taxon>
        <taxon>Hypocreomycetidae</taxon>
        <taxon>Hypocreales</taxon>
        <taxon>Clavicipitaceae</taxon>
        <taxon>Epichloe</taxon>
    </lineage>
</organism>
<dbReference type="Proteomes" id="UP000594364">
    <property type="component" value="Chromosome 6"/>
</dbReference>